<keyword evidence="5 11" id="KW-1133">Transmembrane helix</keyword>
<keyword evidence="8" id="KW-0915">Sodium</keyword>
<dbReference type="PRINTS" id="PR00176">
    <property type="entry name" value="NANEUSMPORT"/>
</dbReference>
<dbReference type="Pfam" id="PF00209">
    <property type="entry name" value="SNF"/>
    <property type="match status" value="1"/>
</dbReference>
<dbReference type="PROSITE" id="PS50267">
    <property type="entry name" value="NA_NEUROTRAN_SYMP_3"/>
    <property type="match status" value="1"/>
</dbReference>
<dbReference type="Proteomes" id="UP001208570">
    <property type="component" value="Unassembled WGS sequence"/>
</dbReference>
<evidence type="ECO:0000256" key="4">
    <source>
        <dbReference type="ARBA" id="ARBA00022692"/>
    </source>
</evidence>
<feature type="region of interest" description="Disordered" evidence="10">
    <location>
        <begin position="116"/>
        <end position="145"/>
    </location>
</feature>
<accession>A0AAD9K577</accession>
<dbReference type="PANTHER" id="PTHR11616">
    <property type="entry name" value="SODIUM/CHLORIDE DEPENDENT TRANSPORTER"/>
    <property type="match status" value="1"/>
</dbReference>
<evidence type="ECO:0000256" key="8">
    <source>
        <dbReference type="PIRSR" id="PIRSR600175-1"/>
    </source>
</evidence>
<gene>
    <name evidence="12" type="ORF">LSH36_57g04094</name>
</gene>
<protein>
    <recommendedName>
        <fullName evidence="9">Transporter</fullName>
    </recommendedName>
</protein>
<dbReference type="PANTHER" id="PTHR11616:SF321">
    <property type="entry name" value="SODIUM-DEPENDENT NUTRIENT AMINO ACID TRANSPORTER 1-RELATED"/>
    <property type="match status" value="1"/>
</dbReference>
<feature type="binding site" evidence="8">
    <location>
        <position position="46"/>
    </location>
    <ligand>
        <name>Na(+)</name>
        <dbReference type="ChEBI" id="CHEBI:29101"/>
        <label>1</label>
    </ligand>
</feature>
<feature type="compositionally biased region" description="Basic and acidic residues" evidence="10">
    <location>
        <begin position="136"/>
        <end position="145"/>
    </location>
</feature>
<evidence type="ECO:0000256" key="2">
    <source>
        <dbReference type="ARBA" id="ARBA00006459"/>
    </source>
</evidence>
<dbReference type="GO" id="GO:0089718">
    <property type="term" value="P:amino acid import across plasma membrane"/>
    <property type="evidence" value="ECO:0007669"/>
    <property type="project" value="TreeGrafter"/>
</dbReference>
<comment type="caution">
    <text evidence="12">The sequence shown here is derived from an EMBL/GenBank/DDBJ whole genome shotgun (WGS) entry which is preliminary data.</text>
</comment>
<evidence type="ECO:0000313" key="13">
    <source>
        <dbReference type="Proteomes" id="UP001208570"/>
    </source>
</evidence>
<keyword evidence="6 11" id="KW-0472">Membrane</keyword>
<dbReference type="GO" id="GO:0005886">
    <property type="term" value="C:plasma membrane"/>
    <property type="evidence" value="ECO:0007669"/>
    <property type="project" value="TreeGrafter"/>
</dbReference>
<keyword evidence="13" id="KW-1185">Reference proteome</keyword>
<evidence type="ECO:0000256" key="6">
    <source>
        <dbReference type="ARBA" id="ARBA00023136"/>
    </source>
</evidence>
<evidence type="ECO:0000256" key="11">
    <source>
        <dbReference type="SAM" id="Phobius"/>
    </source>
</evidence>
<keyword evidence="4 9" id="KW-0812">Transmembrane</keyword>
<sequence>MSTSDDSGSCCHPRKRLSCFHPKNYDVNKPRENWAGKLDFVLSCVGYAVGLGNIWRFPYLCYRNGGAVFLIPYILFLIICGMPLFFLEVSYGQFASLSPITVWRLSPLFKGNRNRNAVNRTSNTNESDEVPGLKTTHSDGVRQTR</sequence>
<keyword evidence="9" id="KW-0769">Symport</keyword>
<dbReference type="PROSITE" id="PS00610">
    <property type="entry name" value="NA_NEUROTRAN_SYMP_1"/>
    <property type="match status" value="1"/>
</dbReference>
<dbReference type="InterPro" id="IPR000175">
    <property type="entry name" value="Na/ntran_symport"/>
</dbReference>
<organism evidence="12 13">
    <name type="scientific">Paralvinella palmiformis</name>
    <dbReference type="NCBI Taxonomy" id="53620"/>
    <lineage>
        <taxon>Eukaryota</taxon>
        <taxon>Metazoa</taxon>
        <taxon>Spiralia</taxon>
        <taxon>Lophotrochozoa</taxon>
        <taxon>Annelida</taxon>
        <taxon>Polychaeta</taxon>
        <taxon>Sedentaria</taxon>
        <taxon>Canalipalpata</taxon>
        <taxon>Terebellida</taxon>
        <taxon>Terebelliformia</taxon>
        <taxon>Alvinellidae</taxon>
        <taxon>Paralvinella</taxon>
    </lineage>
</organism>
<feature type="transmembrane region" description="Helical" evidence="11">
    <location>
        <begin position="38"/>
        <end position="55"/>
    </location>
</feature>
<evidence type="ECO:0000256" key="9">
    <source>
        <dbReference type="RuleBase" id="RU003732"/>
    </source>
</evidence>
<proteinExistence type="inferred from homology"/>
<reference evidence="12" key="1">
    <citation type="journal article" date="2023" name="Mol. Biol. Evol.">
        <title>Third-Generation Sequencing Reveals the Adaptive Role of the Epigenome in Three Deep-Sea Polychaetes.</title>
        <authorList>
            <person name="Perez M."/>
            <person name="Aroh O."/>
            <person name="Sun Y."/>
            <person name="Lan Y."/>
            <person name="Juniper S.K."/>
            <person name="Young C.R."/>
            <person name="Angers B."/>
            <person name="Qian P.Y."/>
        </authorList>
    </citation>
    <scope>NUCLEOTIDE SEQUENCE</scope>
    <source>
        <strain evidence="12">P08H-3</strain>
    </source>
</reference>
<feature type="transmembrane region" description="Helical" evidence="11">
    <location>
        <begin position="67"/>
        <end position="87"/>
    </location>
</feature>
<feature type="binding site" evidence="8">
    <location>
        <position position="53"/>
    </location>
    <ligand>
        <name>Na(+)</name>
        <dbReference type="ChEBI" id="CHEBI:29101"/>
        <label>1</label>
    </ligand>
</feature>
<evidence type="ECO:0000256" key="3">
    <source>
        <dbReference type="ARBA" id="ARBA00022448"/>
    </source>
</evidence>
<dbReference type="EMBL" id="JAODUP010000057">
    <property type="protein sequence ID" value="KAK2164942.1"/>
    <property type="molecule type" value="Genomic_DNA"/>
</dbReference>
<evidence type="ECO:0000256" key="5">
    <source>
        <dbReference type="ARBA" id="ARBA00022989"/>
    </source>
</evidence>
<name>A0AAD9K577_9ANNE</name>
<dbReference type="SUPFAM" id="SSF161070">
    <property type="entry name" value="SNF-like"/>
    <property type="match status" value="1"/>
</dbReference>
<dbReference type="AlphaFoldDB" id="A0AAD9K577"/>
<feature type="binding site" evidence="8">
    <location>
        <position position="48"/>
    </location>
    <ligand>
        <name>Na(+)</name>
        <dbReference type="ChEBI" id="CHEBI:29101"/>
        <label>1</label>
    </ligand>
</feature>
<evidence type="ECO:0000256" key="10">
    <source>
        <dbReference type="SAM" id="MobiDB-lite"/>
    </source>
</evidence>
<comment type="subcellular location">
    <subcellularLocation>
        <location evidence="1">Membrane</location>
        <topology evidence="1">Multi-pass membrane protein</topology>
    </subcellularLocation>
</comment>
<evidence type="ECO:0000256" key="7">
    <source>
        <dbReference type="ARBA" id="ARBA00023180"/>
    </source>
</evidence>
<evidence type="ECO:0000313" key="12">
    <source>
        <dbReference type="EMBL" id="KAK2164942.1"/>
    </source>
</evidence>
<dbReference type="InterPro" id="IPR037272">
    <property type="entry name" value="SNS_sf"/>
</dbReference>
<feature type="binding site" evidence="8">
    <location>
        <position position="49"/>
    </location>
    <ligand>
        <name>Na(+)</name>
        <dbReference type="ChEBI" id="CHEBI:29101"/>
        <label>2</label>
    </ligand>
</feature>
<comment type="similarity">
    <text evidence="2 9">Belongs to the sodium:neurotransmitter symporter (SNF) (TC 2.A.22) family.</text>
</comment>
<dbReference type="GO" id="GO:0005283">
    <property type="term" value="F:amino acid:sodium symporter activity"/>
    <property type="evidence" value="ECO:0007669"/>
    <property type="project" value="TreeGrafter"/>
</dbReference>
<keyword evidence="3 9" id="KW-0813">Transport</keyword>
<dbReference type="GO" id="GO:0046872">
    <property type="term" value="F:metal ion binding"/>
    <property type="evidence" value="ECO:0007669"/>
    <property type="project" value="UniProtKB-KW"/>
</dbReference>
<keyword evidence="7" id="KW-0325">Glycoprotein</keyword>
<keyword evidence="8" id="KW-0479">Metal-binding</keyword>
<evidence type="ECO:0000256" key="1">
    <source>
        <dbReference type="ARBA" id="ARBA00004141"/>
    </source>
</evidence>
<feature type="compositionally biased region" description="Polar residues" evidence="10">
    <location>
        <begin position="116"/>
        <end position="125"/>
    </location>
</feature>